<protein>
    <submittedName>
        <fullName evidence="2">Glutathione S-transferase, omega</fullName>
        <ecNumber evidence="2">2.5.1.18</ecNumber>
    </submittedName>
</protein>
<reference evidence="2" key="1">
    <citation type="submission" date="2020-02" db="EMBL/GenBank/DDBJ databases">
        <authorList>
            <person name="Meier V. D."/>
        </authorList>
    </citation>
    <scope>NUCLEOTIDE SEQUENCE</scope>
    <source>
        <strain evidence="2">AVDCRST_MAG72</strain>
    </source>
</reference>
<keyword evidence="2" id="KW-0808">Transferase</keyword>
<proteinExistence type="predicted"/>
<dbReference type="EMBL" id="CADCUJ010000113">
    <property type="protein sequence ID" value="CAA9365706.1"/>
    <property type="molecule type" value="Genomic_DNA"/>
</dbReference>
<feature type="compositionally biased region" description="Basic and acidic residues" evidence="1">
    <location>
        <begin position="72"/>
        <end position="85"/>
    </location>
</feature>
<feature type="compositionally biased region" description="Basic and acidic residues" evidence="1">
    <location>
        <begin position="288"/>
        <end position="297"/>
    </location>
</feature>
<dbReference type="GO" id="GO:0004364">
    <property type="term" value="F:glutathione transferase activity"/>
    <property type="evidence" value="ECO:0007669"/>
    <property type="project" value="UniProtKB-EC"/>
</dbReference>
<feature type="region of interest" description="Disordered" evidence="1">
    <location>
        <begin position="193"/>
        <end position="314"/>
    </location>
</feature>
<feature type="region of interest" description="Disordered" evidence="1">
    <location>
        <begin position="68"/>
        <end position="177"/>
    </location>
</feature>
<accession>A0A6J4MPU1</accession>
<evidence type="ECO:0000256" key="1">
    <source>
        <dbReference type="SAM" id="MobiDB-lite"/>
    </source>
</evidence>
<name>A0A6J4MPU1_9ACTN</name>
<feature type="compositionally biased region" description="Pro residues" evidence="1">
    <location>
        <begin position="148"/>
        <end position="159"/>
    </location>
</feature>
<feature type="compositionally biased region" description="Basic and acidic residues" evidence="1">
    <location>
        <begin position="221"/>
        <end position="231"/>
    </location>
</feature>
<feature type="region of interest" description="Disordered" evidence="1">
    <location>
        <begin position="22"/>
        <end position="51"/>
    </location>
</feature>
<feature type="compositionally biased region" description="Low complexity" evidence="1">
    <location>
        <begin position="200"/>
        <end position="214"/>
    </location>
</feature>
<dbReference type="EC" id="2.5.1.18" evidence="2"/>
<sequence length="314" mass="34147">GDHRHRAVRPGDRDVGAVPAAVESVHRPGRRRARGDVAGRGRPLPAGLEPRVPVGTSLADCAGFARPGRGHLAGDGRPDPRREGLAVHPRRGWTRPCARDRLSVRGLSGHRPGVPGPGDRARADRRRVGSGGHQRLSADHPRLLDPVDPVPSPGRPRPLPRGAARGDRLGQRRGLPGRQQRCLPLWLRDVPGGLRGGVHPSLRPARLARAAPRRSPLPRRRVPDRGRHPALHDPGPLRRGLPRALQVQPEQAQRDAGAVGLRARPLPDPRVRGDRRLRPHQAALLRHPRADQPDGHRPCRAGRVRVADPARPGL</sequence>
<dbReference type="AlphaFoldDB" id="A0A6J4MPU1"/>
<organism evidence="2">
    <name type="scientific">uncultured Nocardioidaceae bacterium</name>
    <dbReference type="NCBI Taxonomy" id="253824"/>
    <lineage>
        <taxon>Bacteria</taxon>
        <taxon>Bacillati</taxon>
        <taxon>Actinomycetota</taxon>
        <taxon>Actinomycetes</taxon>
        <taxon>Propionibacteriales</taxon>
        <taxon>Nocardioidaceae</taxon>
        <taxon>environmental samples</taxon>
    </lineage>
</organism>
<feature type="non-terminal residue" evidence="2">
    <location>
        <position position="1"/>
    </location>
</feature>
<feature type="compositionally biased region" description="Basic and acidic residues" evidence="1">
    <location>
        <begin position="265"/>
        <end position="276"/>
    </location>
</feature>
<feature type="non-terminal residue" evidence="2">
    <location>
        <position position="314"/>
    </location>
</feature>
<feature type="compositionally biased region" description="Basic and acidic residues" evidence="1">
    <location>
        <begin position="136"/>
        <end position="145"/>
    </location>
</feature>
<gene>
    <name evidence="2" type="ORF">AVDCRST_MAG72-2695</name>
</gene>
<evidence type="ECO:0000313" key="2">
    <source>
        <dbReference type="EMBL" id="CAA9365706.1"/>
    </source>
</evidence>